<dbReference type="InterPro" id="IPR008948">
    <property type="entry name" value="L-Aspartase-like"/>
</dbReference>
<dbReference type="SUPFAM" id="SSF48557">
    <property type="entry name" value="L-aspartase-like"/>
    <property type="match status" value="1"/>
</dbReference>
<comment type="caution">
    <text evidence="2">The sequence shown here is derived from an EMBL/GenBank/DDBJ whole genome shotgun (WGS) entry which is preliminary data.</text>
</comment>
<dbReference type="GO" id="GO:0004056">
    <property type="term" value="F:argininosuccinate lyase activity"/>
    <property type="evidence" value="ECO:0007669"/>
    <property type="project" value="InterPro"/>
</dbReference>
<evidence type="ECO:0000259" key="1">
    <source>
        <dbReference type="Pfam" id="PF00206"/>
    </source>
</evidence>
<reference evidence="2" key="1">
    <citation type="journal article" date="2020" name="mSystems">
        <title>Genome- and Community-Level Interaction Insights into Carbon Utilization and Element Cycling Functions of Hydrothermarchaeota in Hydrothermal Sediment.</title>
        <authorList>
            <person name="Zhou Z."/>
            <person name="Liu Y."/>
            <person name="Xu W."/>
            <person name="Pan J."/>
            <person name="Luo Z.H."/>
            <person name="Li M."/>
        </authorList>
    </citation>
    <scope>NUCLEOTIDE SEQUENCE [LARGE SCALE GENOMIC DNA]</scope>
    <source>
        <strain evidence="2">SpSt-774</strain>
    </source>
</reference>
<feature type="domain" description="Fumarate lyase N-terminal" evidence="1">
    <location>
        <begin position="4"/>
        <end position="43"/>
    </location>
</feature>
<dbReference type="GO" id="GO:0042450">
    <property type="term" value="P:L-arginine biosynthetic process via ornithine"/>
    <property type="evidence" value="ECO:0007669"/>
    <property type="project" value="InterPro"/>
</dbReference>
<proteinExistence type="predicted"/>
<dbReference type="PANTHER" id="PTHR43814:SF1">
    <property type="entry name" value="ARGININOSUCCINATE LYASE"/>
    <property type="match status" value="1"/>
</dbReference>
<dbReference type="InterPro" id="IPR022761">
    <property type="entry name" value="Fumarate_lyase_N"/>
</dbReference>
<dbReference type="PRINTS" id="PR00145">
    <property type="entry name" value="ARGSUCLYASE"/>
</dbReference>
<dbReference type="PROSITE" id="PS00163">
    <property type="entry name" value="FUMARATE_LYASES"/>
    <property type="match status" value="1"/>
</dbReference>
<dbReference type="InterPro" id="IPR020557">
    <property type="entry name" value="Fumarate_lyase_CS"/>
</dbReference>
<dbReference type="PANTHER" id="PTHR43814">
    <property type="entry name" value="ARGININOSUCCINATE LYASE"/>
    <property type="match status" value="1"/>
</dbReference>
<dbReference type="EMBL" id="DTGZ01000039">
    <property type="protein sequence ID" value="HGV97054.1"/>
    <property type="molecule type" value="Genomic_DNA"/>
</dbReference>
<sequence>MAPDEFGIVELDDTLVTGSSIMPHKRNPDVCEILRAKAAMAFGRLTSALGILKGLPSSYNRDLQELKPICATDLVEYFVKKGYRFRDIYNLVSECIKNAGGNIEKFIGLIAKKTGLTPREITELLTPESSVRTKISAAGTGLDTVKSSLKHMAKEITYNYNKMRNINKINSQDSH</sequence>
<dbReference type="AlphaFoldDB" id="A0A7C4XA28"/>
<gene>
    <name evidence="2" type="ORF">ENV60_02015</name>
</gene>
<dbReference type="Gene3D" id="1.20.200.10">
    <property type="entry name" value="Fumarase/aspartase (Central domain)"/>
    <property type="match status" value="1"/>
</dbReference>
<dbReference type="InterPro" id="IPR009049">
    <property type="entry name" value="Argininosuccinate_lyase"/>
</dbReference>
<dbReference type="Pfam" id="PF00206">
    <property type="entry name" value="Lyase_1"/>
    <property type="match status" value="1"/>
</dbReference>
<evidence type="ECO:0000313" key="2">
    <source>
        <dbReference type="EMBL" id="HGV97054.1"/>
    </source>
</evidence>
<accession>A0A7C4XA28</accession>
<protein>
    <recommendedName>
        <fullName evidence="1">Fumarate lyase N-terminal domain-containing protein</fullName>
    </recommendedName>
</protein>
<dbReference type="GO" id="GO:0005829">
    <property type="term" value="C:cytosol"/>
    <property type="evidence" value="ECO:0007669"/>
    <property type="project" value="TreeGrafter"/>
</dbReference>
<organism evidence="2">
    <name type="scientific">candidate division WOR-3 bacterium</name>
    <dbReference type="NCBI Taxonomy" id="2052148"/>
    <lineage>
        <taxon>Bacteria</taxon>
        <taxon>Bacteria division WOR-3</taxon>
    </lineage>
</organism>
<name>A0A7C4XA28_UNCW3</name>